<sequence length="157" mass="18141">MVLLHTGDVMVYDEFNPPAEHADSCGTQHMDIKDKAVVTKRYRAQNLANKDKADCTDRIDKCAKEIPRPYLTREILYNEDLWTEWALQPFYLSVLIARRNKDGDMFFIHVASIYEADGVSGFGYIIRDCHGTPIVAYSQYFVTKEILKRLGQFQNLI</sequence>
<organism evidence="1 2">
    <name type="scientific">Papaver atlanticum</name>
    <dbReference type="NCBI Taxonomy" id="357466"/>
    <lineage>
        <taxon>Eukaryota</taxon>
        <taxon>Viridiplantae</taxon>
        <taxon>Streptophyta</taxon>
        <taxon>Embryophyta</taxon>
        <taxon>Tracheophyta</taxon>
        <taxon>Spermatophyta</taxon>
        <taxon>Magnoliopsida</taxon>
        <taxon>Ranunculales</taxon>
        <taxon>Papaveraceae</taxon>
        <taxon>Papaveroideae</taxon>
        <taxon>Papaver</taxon>
    </lineage>
</organism>
<keyword evidence="2" id="KW-1185">Reference proteome</keyword>
<comment type="caution">
    <text evidence="1">The sequence shown here is derived from an EMBL/GenBank/DDBJ whole genome shotgun (WGS) entry which is preliminary data.</text>
</comment>
<dbReference type="EMBL" id="JAJJMB010009125">
    <property type="protein sequence ID" value="KAI3915960.1"/>
    <property type="molecule type" value="Genomic_DNA"/>
</dbReference>
<protein>
    <submittedName>
        <fullName evidence="1">Uncharacterized protein</fullName>
    </submittedName>
</protein>
<proteinExistence type="predicted"/>
<accession>A0AAD4XGQ7</accession>
<reference evidence="1" key="1">
    <citation type="submission" date="2022-04" db="EMBL/GenBank/DDBJ databases">
        <title>A functionally conserved STORR gene fusion in Papaver species that diverged 16.8 million years ago.</title>
        <authorList>
            <person name="Catania T."/>
        </authorList>
    </citation>
    <scope>NUCLEOTIDE SEQUENCE</scope>
    <source>
        <strain evidence="1">S-188037</strain>
    </source>
</reference>
<evidence type="ECO:0000313" key="2">
    <source>
        <dbReference type="Proteomes" id="UP001202328"/>
    </source>
</evidence>
<name>A0AAD4XGQ7_9MAGN</name>
<dbReference type="Proteomes" id="UP001202328">
    <property type="component" value="Unassembled WGS sequence"/>
</dbReference>
<evidence type="ECO:0000313" key="1">
    <source>
        <dbReference type="EMBL" id="KAI3915960.1"/>
    </source>
</evidence>
<gene>
    <name evidence="1" type="ORF">MKW98_004401</name>
</gene>
<dbReference type="AlphaFoldDB" id="A0AAD4XGQ7"/>